<evidence type="ECO:0000256" key="8">
    <source>
        <dbReference type="ARBA" id="ARBA00070663"/>
    </source>
</evidence>
<evidence type="ECO:0000256" key="4">
    <source>
        <dbReference type="ARBA" id="ARBA00022490"/>
    </source>
</evidence>
<dbReference type="GO" id="GO:0061133">
    <property type="term" value="F:endopeptidase activator activity"/>
    <property type="evidence" value="ECO:0007669"/>
    <property type="project" value="TreeGrafter"/>
</dbReference>
<name>A0AAW1DAW2_9HEMI</name>
<dbReference type="AlphaFoldDB" id="A0AAW1DAW2"/>
<dbReference type="FunFam" id="2.30.29.70:FF:000001">
    <property type="entry name" value="Proteasomal ubiquitin receptor ADRM1"/>
    <property type="match status" value="1"/>
</dbReference>
<reference evidence="10 11" key="1">
    <citation type="submission" date="2022-12" db="EMBL/GenBank/DDBJ databases">
        <title>Chromosome-level genome assembly of true bugs.</title>
        <authorList>
            <person name="Ma L."/>
            <person name="Li H."/>
        </authorList>
    </citation>
    <scope>NUCLEOTIDE SEQUENCE [LARGE SCALE GENOMIC DNA]</scope>
    <source>
        <strain evidence="10">Lab_2022b</strain>
    </source>
</reference>
<dbReference type="PANTHER" id="PTHR12225:SF0">
    <property type="entry name" value="PROTEASOMAL UBIQUITIN RECEPTOR ADRM1"/>
    <property type="match status" value="1"/>
</dbReference>
<proteinExistence type="inferred from homology"/>
<accession>A0AAW1DAW2</accession>
<evidence type="ECO:0000256" key="5">
    <source>
        <dbReference type="ARBA" id="ARBA00022942"/>
    </source>
</evidence>
<evidence type="ECO:0000256" key="7">
    <source>
        <dbReference type="ARBA" id="ARBA00054744"/>
    </source>
</evidence>
<sequence>MDLFEDYELVVEFRAGKMKMEGKMVYADPRKGLLSVYRNPGGIINFIWRNRLNFKVEDDLIVFPNEAEFKKVPQCPTGRVFLLKFIALKQKYFYWMQEPKDDDDEYIETLINYILTHPPQSFLDFLRSINGIVPDEEDL</sequence>
<keyword evidence="6" id="KW-0539">Nucleus</keyword>
<keyword evidence="11" id="KW-1185">Reference proteome</keyword>
<evidence type="ECO:0000256" key="1">
    <source>
        <dbReference type="ARBA" id="ARBA00004123"/>
    </source>
</evidence>
<comment type="caution">
    <text evidence="10">The sequence shown here is derived from an EMBL/GenBank/DDBJ whole genome shotgun (WGS) entry which is preliminary data.</text>
</comment>
<dbReference type="InterPro" id="IPR044868">
    <property type="entry name" value="Rpn13/ADRM1_Pru"/>
</dbReference>
<dbReference type="Proteomes" id="UP001461498">
    <property type="component" value="Unassembled WGS sequence"/>
</dbReference>
<dbReference type="EMBL" id="JAPXFL010000004">
    <property type="protein sequence ID" value="KAK9507637.1"/>
    <property type="molecule type" value="Genomic_DNA"/>
</dbReference>
<feature type="domain" description="Pru" evidence="9">
    <location>
        <begin position="5"/>
        <end position="118"/>
    </location>
</feature>
<dbReference type="GO" id="GO:0005634">
    <property type="term" value="C:nucleus"/>
    <property type="evidence" value="ECO:0007669"/>
    <property type="project" value="UniProtKB-SubCell"/>
</dbReference>
<evidence type="ECO:0000256" key="3">
    <source>
        <dbReference type="ARBA" id="ARBA00009216"/>
    </source>
</evidence>
<dbReference type="Gene3D" id="2.30.29.70">
    <property type="entry name" value="Proteasomal ubiquitin receptor Rpn13/ADRM1"/>
    <property type="match status" value="1"/>
</dbReference>
<comment type="function">
    <text evidence="7">May function as a proteasomal ubiquitin receptor. May promote the deubiquitinating activity associated with the 26S proteasome.</text>
</comment>
<evidence type="ECO:0000256" key="2">
    <source>
        <dbReference type="ARBA" id="ARBA00004496"/>
    </source>
</evidence>
<keyword evidence="4" id="KW-0963">Cytoplasm</keyword>
<evidence type="ECO:0000259" key="9">
    <source>
        <dbReference type="PROSITE" id="PS51917"/>
    </source>
</evidence>
<protein>
    <recommendedName>
        <fullName evidence="8">Proteasomal ubiquitin receptor ADRM1 homolog</fullName>
    </recommendedName>
</protein>
<comment type="similarity">
    <text evidence="3">Belongs to the ADRM1 family.</text>
</comment>
<dbReference type="CDD" id="cd13314">
    <property type="entry name" value="PH_Rpn13"/>
    <property type="match status" value="1"/>
</dbReference>
<organism evidence="10 11">
    <name type="scientific">Rhynocoris fuscipes</name>
    <dbReference type="NCBI Taxonomy" id="488301"/>
    <lineage>
        <taxon>Eukaryota</taxon>
        <taxon>Metazoa</taxon>
        <taxon>Ecdysozoa</taxon>
        <taxon>Arthropoda</taxon>
        <taxon>Hexapoda</taxon>
        <taxon>Insecta</taxon>
        <taxon>Pterygota</taxon>
        <taxon>Neoptera</taxon>
        <taxon>Paraneoptera</taxon>
        <taxon>Hemiptera</taxon>
        <taxon>Heteroptera</taxon>
        <taxon>Panheteroptera</taxon>
        <taxon>Cimicomorpha</taxon>
        <taxon>Reduviidae</taxon>
        <taxon>Harpactorinae</taxon>
        <taxon>Harpactorini</taxon>
        <taxon>Rhynocoris</taxon>
    </lineage>
</organism>
<evidence type="ECO:0000256" key="6">
    <source>
        <dbReference type="ARBA" id="ARBA00023242"/>
    </source>
</evidence>
<dbReference type="PANTHER" id="PTHR12225">
    <property type="entry name" value="ADHESION REGULATING MOLECULE 1 110 KDA CELL MEMBRANE GLYCOPROTEIN"/>
    <property type="match status" value="1"/>
</dbReference>
<dbReference type="Pfam" id="PF04683">
    <property type="entry name" value="Rpn13_ADRM1_Pru"/>
    <property type="match status" value="1"/>
</dbReference>
<dbReference type="InterPro" id="IPR038633">
    <property type="entry name" value="Rpn13/ADRM1_Pru_sf"/>
</dbReference>
<evidence type="ECO:0000313" key="11">
    <source>
        <dbReference type="Proteomes" id="UP001461498"/>
    </source>
</evidence>
<dbReference type="GO" id="GO:0008541">
    <property type="term" value="C:proteasome regulatory particle, lid subcomplex"/>
    <property type="evidence" value="ECO:0007669"/>
    <property type="project" value="TreeGrafter"/>
</dbReference>
<keyword evidence="5" id="KW-0647">Proteasome</keyword>
<evidence type="ECO:0000313" key="10">
    <source>
        <dbReference type="EMBL" id="KAK9507637.1"/>
    </source>
</evidence>
<comment type="subcellular location">
    <subcellularLocation>
        <location evidence="2">Cytoplasm</location>
    </subcellularLocation>
    <subcellularLocation>
        <location evidence="1">Nucleus</location>
    </subcellularLocation>
</comment>
<dbReference type="GO" id="GO:0070628">
    <property type="term" value="F:proteasome binding"/>
    <property type="evidence" value="ECO:0007669"/>
    <property type="project" value="TreeGrafter"/>
</dbReference>
<gene>
    <name evidence="10" type="ORF">O3M35_007450</name>
</gene>
<dbReference type="PROSITE" id="PS51917">
    <property type="entry name" value="PRU"/>
    <property type="match status" value="1"/>
</dbReference>
<dbReference type="InterPro" id="IPR006773">
    <property type="entry name" value="Rpn13/ADRM1"/>
</dbReference>
<dbReference type="GO" id="GO:0005737">
    <property type="term" value="C:cytoplasm"/>
    <property type="evidence" value="ECO:0007669"/>
    <property type="project" value="UniProtKB-SubCell"/>
</dbReference>